<dbReference type="Pfam" id="PF13417">
    <property type="entry name" value="GST_N_3"/>
    <property type="match status" value="1"/>
</dbReference>
<dbReference type="InterPro" id="IPR036249">
    <property type="entry name" value="Thioredoxin-like_sf"/>
</dbReference>
<reference evidence="20 21" key="1">
    <citation type="submission" date="2020-08" db="EMBL/GenBank/DDBJ databases">
        <title>Aphidius gifuensis genome sequencing and assembly.</title>
        <authorList>
            <person name="Du Z."/>
        </authorList>
    </citation>
    <scope>NUCLEOTIDE SEQUENCE [LARGE SCALE GENOMIC DNA]</scope>
    <source>
        <strain evidence="20">YNYX2018</strain>
        <tissue evidence="20">Adults</tissue>
    </source>
</reference>
<comment type="catalytic activity">
    <reaction evidence="15">
        <text>prostaglandin H2 = (12S)-hydroxy-(5Z,8E,10E)-heptadecatrienoate + malonaldehyde</text>
        <dbReference type="Rhea" id="RHEA:48644"/>
        <dbReference type="ChEBI" id="CHEBI:57405"/>
        <dbReference type="ChEBI" id="CHEBI:90694"/>
        <dbReference type="ChEBI" id="CHEBI:566274"/>
    </reaction>
    <physiologicalReaction direction="left-to-right" evidence="15">
        <dbReference type="Rhea" id="RHEA:48645"/>
    </physiologicalReaction>
</comment>
<keyword evidence="12" id="KW-0472">Membrane</keyword>
<dbReference type="EMBL" id="JACMRX010000005">
    <property type="protein sequence ID" value="KAF7988916.1"/>
    <property type="molecule type" value="Genomic_DNA"/>
</dbReference>
<dbReference type="Gene3D" id="3.40.30.10">
    <property type="entry name" value="Glutaredoxin"/>
    <property type="match status" value="1"/>
</dbReference>
<dbReference type="SFLD" id="SFLDS00019">
    <property type="entry name" value="Glutathione_Transferase_(cytos"/>
    <property type="match status" value="1"/>
</dbReference>
<evidence type="ECO:0000256" key="10">
    <source>
        <dbReference type="ARBA" id="ARBA00022989"/>
    </source>
</evidence>
<evidence type="ECO:0000256" key="15">
    <source>
        <dbReference type="ARBA" id="ARBA00023930"/>
    </source>
</evidence>
<keyword evidence="5" id="KW-0644">Prostaglandin metabolism</keyword>
<evidence type="ECO:0000313" key="21">
    <source>
        <dbReference type="Proteomes" id="UP000639338"/>
    </source>
</evidence>
<dbReference type="OrthoDB" id="423541at2759"/>
<dbReference type="PANTHER" id="PTHR12782">
    <property type="entry name" value="MICROSOMAL PROSTAGLANDIN E SYNTHASE-2"/>
    <property type="match status" value="1"/>
</dbReference>
<keyword evidence="11" id="KW-0443">Lipid metabolism</keyword>
<dbReference type="UniPathway" id="UPA00662"/>
<keyword evidence="9" id="KW-0276">Fatty acid metabolism</keyword>
<accession>A0A834XLH1</accession>
<evidence type="ECO:0000256" key="16">
    <source>
        <dbReference type="ARBA" id="ARBA00023931"/>
    </source>
</evidence>
<evidence type="ECO:0000256" key="5">
    <source>
        <dbReference type="ARBA" id="ARBA00022501"/>
    </source>
</evidence>
<dbReference type="AlphaFoldDB" id="A0A834XLH1"/>
<evidence type="ECO:0000256" key="14">
    <source>
        <dbReference type="ARBA" id="ARBA00023235"/>
    </source>
</evidence>
<evidence type="ECO:0000256" key="2">
    <source>
        <dbReference type="ARBA" id="ARBA00007409"/>
    </source>
</evidence>
<organism evidence="20 21">
    <name type="scientific">Aphidius gifuensis</name>
    <name type="common">Parasitoid wasp</name>
    <dbReference type="NCBI Taxonomy" id="684658"/>
    <lineage>
        <taxon>Eukaryota</taxon>
        <taxon>Metazoa</taxon>
        <taxon>Ecdysozoa</taxon>
        <taxon>Arthropoda</taxon>
        <taxon>Hexapoda</taxon>
        <taxon>Insecta</taxon>
        <taxon>Pterygota</taxon>
        <taxon>Neoptera</taxon>
        <taxon>Endopterygota</taxon>
        <taxon>Hymenoptera</taxon>
        <taxon>Apocrita</taxon>
        <taxon>Ichneumonoidea</taxon>
        <taxon>Braconidae</taxon>
        <taxon>Aphidiinae</taxon>
        <taxon>Aphidius</taxon>
    </lineage>
</organism>
<dbReference type="SFLD" id="SFLDG01203">
    <property type="entry name" value="Prostaglandin_E_synthase_like1"/>
    <property type="match status" value="1"/>
</dbReference>
<dbReference type="PROSITE" id="PS00195">
    <property type="entry name" value="GLUTAREDOXIN_1"/>
    <property type="match status" value="1"/>
</dbReference>
<dbReference type="Proteomes" id="UP000639338">
    <property type="component" value="Unassembled WGS sequence"/>
</dbReference>
<evidence type="ECO:0000256" key="17">
    <source>
        <dbReference type="ARBA" id="ARBA00031041"/>
    </source>
</evidence>
<dbReference type="InterPro" id="IPR004045">
    <property type="entry name" value="Glutathione_S-Trfase_N"/>
</dbReference>
<dbReference type="GO" id="GO:0012505">
    <property type="term" value="C:endomembrane system"/>
    <property type="evidence" value="ECO:0007669"/>
    <property type="project" value="UniProtKB-SubCell"/>
</dbReference>
<dbReference type="SFLD" id="SFLDG01182">
    <property type="entry name" value="Prostaglandin_E_synthase_like"/>
    <property type="match status" value="1"/>
</dbReference>
<evidence type="ECO:0000256" key="1">
    <source>
        <dbReference type="ARBA" id="ARBA00004702"/>
    </source>
</evidence>
<keyword evidence="13" id="KW-0275">Fatty acid biosynthesis</keyword>
<protein>
    <recommendedName>
        <fullName evidence="4">Prostaglandin E synthase 2</fullName>
        <ecNumber evidence="3">5.3.99.3</ecNumber>
    </recommendedName>
    <alternativeName>
        <fullName evidence="17">Microsomal prostaglandin E synthase 2</fullName>
    </alternativeName>
</protein>
<evidence type="ECO:0000313" key="20">
    <source>
        <dbReference type="EMBL" id="KAF7988916.1"/>
    </source>
</evidence>
<dbReference type="CDD" id="cd03197">
    <property type="entry name" value="GST_C_mPGES2"/>
    <property type="match status" value="1"/>
</dbReference>
<evidence type="ECO:0000256" key="9">
    <source>
        <dbReference type="ARBA" id="ARBA00022832"/>
    </source>
</evidence>
<keyword evidence="14" id="KW-0413">Isomerase</keyword>
<dbReference type="PANTHER" id="PTHR12782:SF5">
    <property type="entry name" value="PROSTAGLANDIN E SYNTHASE 2"/>
    <property type="match status" value="1"/>
</dbReference>
<comment type="subcellular location">
    <subcellularLocation>
        <location evidence="18">Endomembrane system</location>
        <topology evidence="18">Single-pass membrane protein</topology>
    </subcellularLocation>
</comment>
<keyword evidence="8" id="KW-0812">Transmembrane</keyword>
<dbReference type="EC" id="5.3.99.3" evidence="3"/>
<comment type="caution">
    <text evidence="20">The sequence shown here is derived from an EMBL/GenBank/DDBJ whole genome shotgun (WGS) entry which is preliminary data.</text>
</comment>
<dbReference type="SUPFAM" id="SSF52833">
    <property type="entry name" value="Thioredoxin-like"/>
    <property type="match status" value="1"/>
</dbReference>
<dbReference type="Gene3D" id="6.20.200.30">
    <property type="match status" value="1"/>
</dbReference>
<sequence length="532" mass="61191">MDIPEPYQQLIPLYKKLETSLSVINVGNSAYDESCLKCSEVSKKLKYLDSFLELTDSLKSVVPKGQSTTAERDFFLECYDRTSKDFPVLSPAEPKHKIEDLIKNVLLHGPDIKEQMEMELEHCQEKVKNNLKVIEVAKVKAATNLDKFSRLSRNFLIKNPIIRKDNLSRGIRTVLQDEKPSRGILKTSFIGGLIGAAIGVGYAFNKIERDRKNLENEGHEIPIEVIKYKPAFEVSRKIVSPVDSTGLKLTLFQYQSCPFCCKVRTFLDYYGISYDVVEVEPVFRPQIKWSSYKKVPILLAKVDNGYQPLNDSTMIVSVLASYLNDKTYKINELTTFYPKIAINDENGKFKEEIVNKYFLMYQGSVPKDRTLDDIVEERKWRKWADEVFVHTLSPNVYRTINESYQTFNIFSDAGKWDEYFSSWERLLMINIGALAMYFIGKRLKKRHHLKDDVRQSFYDEINIWINAINARGGVFMGGQNPDLSDLTVYGILRSIEGCDAFKDAFENTQLANWYQAMTDKVKNHAGSNMLGN</sequence>
<keyword evidence="6" id="KW-0444">Lipid biosynthesis</keyword>
<evidence type="ECO:0000256" key="13">
    <source>
        <dbReference type="ARBA" id="ARBA00023160"/>
    </source>
</evidence>
<evidence type="ECO:0000256" key="3">
    <source>
        <dbReference type="ARBA" id="ARBA00012203"/>
    </source>
</evidence>
<dbReference type="InterPro" id="IPR034335">
    <property type="entry name" value="PGES2_C"/>
</dbReference>
<dbReference type="InterPro" id="IPR011767">
    <property type="entry name" value="GLR_AS"/>
</dbReference>
<evidence type="ECO:0000256" key="11">
    <source>
        <dbReference type="ARBA" id="ARBA00023098"/>
    </source>
</evidence>
<evidence type="ECO:0000256" key="4">
    <source>
        <dbReference type="ARBA" id="ARBA00019474"/>
    </source>
</evidence>
<keyword evidence="7" id="KW-0643">Prostaglandin biosynthesis</keyword>
<evidence type="ECO:0000256" key="6">
    <source>
        <dbReference type="ARBA" id="ARBA00022516"/>
    </source>
</evidence>
<proteinExistence type="inferred from homology"/>
<comment type="similarity">
    <text evidence="2">Belongs to the GST superfamily.</text>
</comment>
<dbReference type="SUPFAM" id="SSF47616">
    <property type="entry name" value="GST C-terminal domain-like"/>
    <property type="match status" value="1"/>
</dbReference>
<dbReference type="GO" id="GO:0001516">
    <property type="term" value="P:prostaglandin biosynthetic process"/>
    <property type="evidence" value="ECO:0007669"/>
    <property type="project" value="UniProtKB-UniPathway"/>
</dbReference>
<comment type="pathway">
    <text evidence="1">Lipid metabolism; prostaglandin biosynthesis.</text>
</comment>
<evidence type="ECO:0000256" key="12">
    <source>
        <dbReference type="ARBA" id="ARBA00023136"/>
    </source>
</evidence>
<gene>
    <name evidence="20" type="ORF">HCN44_007226</name>
</gene>
<dbReference type="GO" id="GO:0050220">
    <property type="term" value="F:prostaglandin-E synthase activity"/>
    <property type="evidence" value="ECO:0007669"/>
    <property type="project" value="UniProtKB-EC"/>
</dbReference>
<dbReference type="PROSITE" id="PS51354">
    <property type="entry name" value="GLUTAREDOXIN_2"/>
    <property type="match status" value="1"/>
</dbReference>
<dbReference type="InterPro" id="IPR040079">
    <property type="entry name" value="Glutathione_S-Trfase"/>
</dbReference>
<keyword evidence="10" id="KW-1133">Transmembrane helix</keyword>
<evidence type="ECO:0000256" key="8">
    <source>
        <dbReference type="ARBA" id="ARBA00022692"/>
    </source>
</evidence>
<evidence type="ECO:0000256" key="18">
    <source>
        <dbReference type="ARBA" id="ARBA00037847"/>
    </source>
</evidence>
<evidence type="ECO:0000256" key="7">
    <source>
        <dbReference type="ARBA" id="ARBA00022585"/>
    </source>
</evidence>
<comment type="catalytic activity">
    <reaction evidence="16">
        <text>prostaglandin H2 = prostaglandin E2</text>
        <dbReference type="Rhea" id="RHEA:12893"/>
        <dbReference type="ChEBI" id="CHEBI:57405"/>
        <dbReference type="ChEBI" id="CHEBI:606564"/>
        <dbReference type="EC" id="5.3.99.3"/>
    </reaction>
    <physiologicalReaction direction="left-to-right" evidence="16">
        <dbReference type="Rhea" id="RHEA:12894"/>
    </physiologicalReaction>
</comment>
<dbReference type="GO" id="GO:0005739">
    <property type="term" value="C:mitochondrion"/>
    <property type="evidence" value="ECO:0007669"/>
    <property type="project" value="TreeGrafter"/>
</dbReference>
<name>A0A834XLH1_APHGI</name>
<dbReference type="Gene3D" id="1.20.1050.10">
    <property type="match status" value="1"/>
</dbReference>
<keyword evidence="21" id="KW-1185">Reference proteome</keyword>
<feature type="domain" description="GST N-terminal" evidence="19">
    <location>
        <begin position="251"/>
        <end position="320"/>
    </location>
</feature>
<dbReference type="InterPro" id="IPR034334">
    <property type="entry name" value="PGES2"/>
</dbReference>
<evidence type="ECO:0000259" key="19">
    <source>
        <dbReference type="Pfam" id="PF13417"/>
    </source>
</evidence>
<dbReference type="InterPro" id="IPR036282">
    <property type="entry name" value="Glutathione-S-Trfase_C_sf"/>
</dbReference>